<dbReference type="Pfam" id="PF13649">
    <property type="entry name" value="Methyltransf_25"/>
    <property type="match status" value="1"/>
</dbReference>
<proteinExistence type="predicted"/>
<dbReference type="InterPro" id="IPR029063">
    <property type="entry name" value="SAM-dependent_MTases_sf"/>
</dbReference>
<dbReference type="EMBL" id="BAAAYL010000003">
    <property type="protein sequence ID" value="GAA3381045.1"/>
    <property type="molecule type" value="Genomic_DNA"/>
</dbReference>
<evidence type="ECO:0000256" key="2">
    <source>
        <dbReference type="ARBA" id="ARBA00022679"/>
    </source>
</evidence>
<evidence type="ECO:0000313" key="5">
    <source>
        <dbReference type="Proteomes" id="UP001499990"/>
    </source>
</evidence>
<organism evidence="4 5">
    <name type="scientific">Streptomyces sannanensis</name>
    <dbReference type="NCBI Taxonomy" id="285536"/>
    <lineage>
        <taxon>Bacteria</taxon>
        <taxon>Bacillati</taxon>
        <taxon>Actinomycetota</taxon>
        <taxon>Actinomycetes</taxon>
        <taxon>Kitasatosporales</taxon>
        <taxon>Streptomycetaceae</taxon>
        <taxon>Streptomyces</taxon>
    </lineage>
</organism>
<gene>
    <name evidence="4" type="ORF">GCM10020367_70750</name>
</gene>
<dbReference type="Proteomes" id="UP001499990">
    <property type="component" value="Unassembled WGS sequence"/>
</dbReference>
<evidence type="ECO:0000256" key="1">
    <source>
        <dbReference type="ARBA" id="ARBA00022603"/>
    </source>
</evidence>
<dbReference type="GO" id="GO:0032259">
    <property type="term" value="P:methylation"/>
    <property type="evidence" value="ECO:0007669"/>
    <property type="project" value="UniProtKB-KW"/>
</dbReference>
<protein>
    <submittedName>
        <fullName evidence="4">Class I SAM-dependent methyltransferase</fullName>
    </submittedName>
</protein>
<dbReference type="RefSeq" id="WP_345045551.1">
    <property type="nucleotide sequence ID" value="NZ_BAAAYL010000003.1"/>
</dbReference>
<accession>A0ABP6SNU8</accession>
<dbReference type="Gene3D" id="3.40.50.150">
    <property type="entry name" value="Vaccinia Virus protein VP39"/>
    <property type="match status" value="1"/>
</dbReference>
<dbReference type="PANTHER" id="PTHR44942:SF4">
    <property type="entry name" value="METHYLTRANSFERASE TYPE 11 DOMAIN-CONTAINING PROTEIN"/>
    <property type="match status" value="1"/>
</dbReference>
<keyword evidence="1 4" id="KW-0489">Methyltransferase</keyword>
<evidence type="ECO:0000259" key="3">
    <source>
        <dbReference type="Pfam" id="PF13649"/>
    </source>
</evidence>
<dbReference type="GO" id="GO:0008168">
    <property type="term" value="F:methyltransferase activity"/>
    <property type="evidence" value="ECO:0007669"/>
    <property type="project" value="UniProtKB-KW"/>
</dbReference>
<dbReference type="PANTHER" id="PTHR44942">
    <property type="entry name" value="METHYLTRANSF_11 DOMAIN-CONTAINING PROTEIN"/>
    <property type="match status" value="1"/>
</dbReference>
<feature type="domain" description="Methyltransferase" evidence="3">
    <location>
        <begin position="60"/>
        <end position="155"/>
    </location>
</feature>
<dbReference type="CDD" id="cd02440">
    <property type="entry name" value="AdoMet_MTases"/>
    <property type="match status" value="1"/>
</dbReference>
<comment type="caution">
    <text evidence="4">The sequence shown here is derived from an EMBL/GenBank/DDBJ whole genome shotgun (WGS) entry which is preliminary data.</text>
</comment>
<dbReference type="SUPFAM" id="SSF53335">
    <property type="entry name" value="S-adenosyl-L-methionine-dependent methyltransferases"/>
    <property type="match status" value="1"/>
</dbReference>
<keyword evidence="5" id="KW-1185">Reference proteome</keyword>
<keyword evidence="2" id="KW-0808">Transferase</keyword>
<dbReference type="InterPro" id="IPR041698">
    <property type="entry name" value="Methyltransf_25"/>
</dbReference>
<sequence>MSSTVCSGDPMGVAVHSDAMYADPGGIFASCGQPYVKFRRQHDPVVVDYLTHLGPSPARVLDLGCGPGTLALDLAERGMRITGVDASQEMLDEGRKWAEQRGLSEAVEWRCVDAATVDHIDRLGTFDGAVIADAFHWLDRQRVLMALDKVVRPGGFVAVVGYRAPGTPREWWHPLLVKLREKHLGAADLAGPSTPYVRLEVGHEAVVRASPFCRVAVLRADYRRAYTLDELVGLQHTFAYSSAATLGERQEAFEADLRSTLSTVQPSGLFTTTLQAAVIVGRRPESR</sequence>
<name>A0ABP6SNU8_9ACTN</name>
<dbReference type="InterPro" id="IPR051052">
    <property type="entry name" value="Diverse_substrate_MTase"/>
</dbReference>
<reference evidence="5" key="1">
    <citation type="journal article" date="2019" name="Int. J. Syst. Evol. Microbiol.">
        <title>The Global Catalogue of Microorganisms (GCM) 10K type strain sequencing project: providing services to taxonomists for standard genome sequencing and annotation.</title>
        <authorList>
            <consortium name="The Broad Institute Genomics Platform"/>
            <consortium name="The Broad Institute Genome Sequencing Center for Infectious Disease"/>
            <person name="Wu L."/>
            <person name="Ma J."/>
        </authorList>
    </citation>
    <scope>NUCLEOTIDE SEQUENCE [LARGE SCALE GENOMIC DNA]</scope>
    <source>
        <strain evidence="5">JCM 9651</strain>
    </source>
</reference>
<evidence type="ECO:0000313" key="4">
    <source>
        <dbReference type="EMBL" id="GAA3381045.1"/>
    </source>
</evidence>